<reference evidence="1" key="1">
    <citation type="journal article" date="2014" name="Front. Microbiol.">
        <title>High frequency of phylogenetically diverse reductive dehalogenase-homologous genes in deep subseafloor sedimentary metagenomes.</title>
        <authorList>
            <person name="Kawai M."/>
            <person name="Futagami T."/>
            <person name="Toyoda A."/>
            <person name="Takaki Y."/>
            <person name="Nishi S."/>
            <person name="Hori S."/>
            <person name="Arai W."/>
            <person name="Tsubouchi T."/>
            <person name="Morono Y."/>
            <person name="Uchiyama I."/>
            <person name="Ito T."/>
            <person name="Fujiyama A."/>
            <person name="Inagaki F."/>
            <person name="Takami H."/>
        </authorList>
    </citation>
    <scope>NUCLEOTIDE SEQUENCE</scope>
    <source>
        <strain evidence="1">Expedition CK06-06</strain>
    </source>
</reference>
<evidence type="ECO:0000313" key="1">
    <source>
        <dbReference type="EMBL" id="GAG00242.1"/>
    </source>
</evidence>
<organism evidence="1">
    <name type="scientific">marine sediment metagenome</name>
    <dbReference type="NCBI Taxonomy" id="412755"/>
    <lineage>
        <taxon>unclassified sequences</taxon>
        <taxon>metagenomes</taxon>
        <taxon>ecological metagenomes</taxon>
    </lineage>
</organism>
<protein>
    <submittedName>
        <fullName evidence="1">Uncharacterized protein</fullName>
    </submittedName>
</protein>
<feature type="non-terminal residue" evidence="1">
    <location>
        <position position="1"/>
    </location>
</feature>
<proteinExistence type="predicted"/>
<comment type="caution">
    <text evidence="1">The sequence shown here is derived from an EMBL/GenBank/DDBJ whole genome shotgun (WGS) entry which is preliminary data.</text>
</comment>
<sequence length="118" mass="14116">FALRLFYEQAKILWPSSMLKSINFDKHYSNIINRGNKIIKKAEKTLKDAKINHNLNLLYEVEFPLLEKDMMLLINPDGIERLKLLLETYNELFPERDKDIPLTKEEHKLIMNRIVNKF</sequence>
<dbReference type="AlphaFoldDB" id="X0ULS2"/>
<name>X0ULS2_9ZZZZ</name>
<gene>
    <name evidence="1" type="ORF">S01H1_43424</name>
</gene>
<dbReference type="EMBL" id="BARS01027662">
    <property type="protein sequence ID" value="GAG00242.1"/>
    <property type="molecule type" value="Genomic_DNA"/>
</dbReference>
<accession>X0ULS2</accession>